<evidence type="ECO:0000256" key="1">
    <source>
        <dbReference type="SAM" id="MobiDB-lite"/>
    </source>
</evidence>
<feature type="region of interest" description="Disordered" evidence="1">
    <location>
        <begin position="1"/>
        <end position="21"/>
    </location>
</feature>
<dbReference type="EMBL" id="JAGPYM010000011">
    <property type="protein sequence ID" value="KAH6889422.1"/>
    <property type="molecule type" value="Genomic_DNA"/>
</dbReference>
<dbReference type="AlphaFoldDB" id="A0A9P8W6S6"/>
<comment type="caution">
    <text evidence="2">The sequence shown here is derived from an EMBL/GenBank/DDBJ whole genome shotgun (WGS) entry which is preliminary data.</text>
</comment>
<evidence type="ECO:0000313" key="2">
    <source>
        <dbReference type="EMBL" id="KAH6889422.1"/>
    </source>
</evidence>
<sequence>MSRQLRSASKRSIKATVKTPPPKVVTSVPTALVTSTNLDSQLFSDATAWETWLQTNHDSHAGLWLRLSKKNSGVASVTYDEALDAALCYGWIDGQKKSYDDMCFLQRFTPRRKASIWSKRNVNKVAQLIESGRMRPPGQTEIDAAKADGRWERAYSGSSTAEVPADFQAALDADGHAAEFFKTINRTQRYSFLFRLETAKRPDTRQKRIEQFVKLLADEKCL</sequence>
<dbReference type="Proteomes" id="UP000777438">
    <property type="component" value="Unassembled WGS sequence"/>
</dbReference>
<evidence type="ECO:0000313" key="3">
    <source>
        <dbReference type="Proteomes" id="UP000777438"/>
    </source>
</evidence>
<keyword evidence="3" id="KW-1185">Reference proteome</keyword>
<accession>A0A9P8W6S6</accession>
<name>A0A9P8W6S6_9HYPO</name>
<organism evidence="2 3">
    <name type="scientific">Thelonectria olida</name>
    <dbReference type="NCBI Taxonomy" id="1576542"/>
    <lineage>
        <taxon>Eukaryota</taxon>
        <taxon>Fungi</taxon>
        <taxon>Dikarya</taxon>
        <taxon>Ascomycota</taxon>
        <taxon>Pezizomycotina</taxon>
        <taxon>Sordariomycetes</taxon>
        <taxon>Hypocreomycetidae</taxon>
        <taxon>Hypocreales</taxon>
        <taxon>Nectriaceae</taxon>
        <taxon>Thelonectria</taxon>
    </lineage>
</organism>
<reference evidence="2 3" key="1">
    <citation type="journal article" date="2021" name="Nat. Commun.">
        <title>Genetic determinants of endophytism in the Arabidopsis root mycobiome.</title>
        <authorList>
            <person name="Mesny F."/>
            <person name="Miyauchi S."/>
            <person name="Thiergart T."/>
            <person name="Pickel B."/>
            <person name="Atanasova L."/>
            <person name="Karlsson M."/>
            <person name="Huettel B."/>
            <person name="Barry K.W."/>
            <person name="Haridas S."/>
            <person name="Chen C."/>
            <person name="Bauer D."/>
            <person name="Andreopoulos W."/>
            <person name="Pangilinan J."/>
            <person name="LaButti K."/>
            <person name="Riley R."/>
            <person name="Lipzen A."/>
            <person name="Clum A."/>
            <person name="Drula E."/>
            <person name="Henrissat B."/>
            <person name="Kohler A."/>
            <person name="Grigoriev I.V."/>
            <person name="Martin F.M."/>
            <person name="Hacquard S."/>
        </authorList>
    </citation>
    <scope>NUCLEOTIDE SEQUENCE [LARGE SCALE GENOMIC DNA]</scope>
    <source>
        <strain evidence="2 3">MPI-CAGE-CH-0241</strain>
    </source>
</reference>
<proteinExistence type="predicted"/>
<dbReference type="OrthoDB" id="10263401at2759"/>
<protein>
    <submittedName>
        <fullName evidence="2">Bacteriocin-protection, YdeI or OmpD-associated-domain-containing protein</fullName>
    </submittedName>
</protein>
<gene>
    <name evidence="2" type="ORF">B0T10DRAFT_52124</name>
</gene>
<dbReference type="Pfam" id="PF13376">
    <property type="entry name" value="OmdA"/>
    <property type="match status" value="1"/>
</dbReference>